<gene>
    <name evidence="2" type="ORF">K505DRAFT_343967</name>
</gene>
<feature type="region of interest" description="Disordered" evidence="1">
    <location>
        <begin position="235"/>
        <end position="258"/>
    </location>
</feature>
<dbReference type="SUPFAM" id="SSF48576">
    <property type="entry name" value="Terpenoid synthases"/>
    <property type="match status" value="1"/>
</dbReference>
<dbReference type="EMBL" id="MU002508">
    <property type="protein sequence ID" value="KAF2786248.1"/>
    <property type="molecule type" value="Genomic_DNA"/>
</dbReference>
<dbReference type="Pfam" id="PF19086">
    <property type="entry name" value="Terpene_syn_C_2"/>
    <property type="match status" value="1"/>
</dbReference>
<evidence type="ECO:0000256" key="1">
    <source>
        <dbReference type="SAM" id="MobiDB-lite"/>
    </source>
</evidence>
<sequence>MAVYDGKIDLAEDIPYNKAAEFHAKIHDSLEVDKAPEQPSRKMLIMDLFHEFSERLVRMDEEGASRVIDSLKSFLQDYDSKKGAFPVIEEYTEFRIINVGFWIMESCMQWTLDICLPPNKKSAMNSVSPLDVQWVLPTTYTPGMSNATTPPTYGLTEEDAVVYLKGLIMQHEQKTRQLGANVRRQCAGLRKMENLMSSLWSAIIDQYLFCRQNIPSTSCESTACGELEMPPEMFKQFSRSPSRNPSPTKPPRLQALEDDDGVIIAAELGWGDEANDEVGNDLKGQGAAALRADDASGPYQHGRKR</sequence>
<dbReference type="Proteomes" id="UP000799757">
    <property type="component" value="Unassembled WGS sequence"/>
</dbReference>
<keyword evidence="3" id="KW-1185">Reference proteome</keyword>
<protein>
    <submittedName>
        <fullName evidence="2">Uncharacterized protein</fullName>
    </submittedName>
</protein>
<name>A0A6A6WQN5_9PLEO</name>
<accession>A0A6A6WQN5</accession>
<proteinExistence type="predicted"/>
<dbReference type="Gene3D" id="1.10.600.10">
    <property type="entry name" value="Farnesyl Diphosphate Synthase"/>
    <property type="match status" value="1"/>
</dbReference>
<feature type="compositionally biased region" description="Polar residues" evidence="1">
    <location>
        <begin position="237"/>
        <end position="246"/>
    </location>
</feature>
<feature type="region of interest" description="Disordered" evidence="1">
    <location>
        <begin position="273"/>
        <end position="305"/>
    </location>
</feature>
<evidence type="ECO:0000313" key="2">
    <source>
        <dbReference type="EMBL" id="KAF2786248.1"/>
    </source>
</evidence>
<dbReference type="AlphaFoldDB" id="A0A6A6WQN5"/>
<reference evidence="2" key="1">
    <citation type="journal article" date="2020" name="Stud. Mycol.">
        <title>101 Dothideomycetes genomes: a test case for predicting lifestyles and emergence of pathogens.</title>
        <authorList>
            <person name="Haridas S."/>
            <person name="Albert R."/>
            <person name="Binder M."/>
            <person name="Bloem J."/>
            <person name="Labutti K."/>
            <person name="Salamov A."/>
            <person name="Andreopoulos B."/>
            <person name="Baker S."/>
            <person name="Barry K."/>
            <person name="Bills G."/>
            <person name="Bluhm B."/>
            <person name="Cannon C."/>
            <person name="Castanera R."/>
            <person name="Culley D."/>
            <person name="Daum C."/>
            <person name="Ezra D."/>
            <person name="Gonzalez J."/>
            <person name="Henrissat B."/>
            <person name="Kuo A."/>
            <person name="Liang C."/>
            <person name="Lipzen A."/>
            <person name="Lutzoni F."/>
            <person name="Magnuson J."/>
            <person name="Mondo S."/>
            <person name="Nolan M."/>
            <person name="Ohm R."/>
            <person name="Pangilinan J."/>
            <person name="Park H.-J."/>
            <person name="Ramirez L."/>
            <person name="Alfaro M."/>
            <person name="Sun H."/>
            <person name="Tritt A."/>
            <person name="Yoshinaga Y."/>
            <person name="Zwiers L.-H."/>
            <person name="Turgeon B."/>
            <person name="Goodwin S."/>
            <person name="Spatafora J."/>
            <person name="Crous P."/>
            <person name="Grigoriev I."/>
        </authorList>
    </citation>
    <scope>NUCLEOTIDE SEQUENCE</scope>
    <source>
        <strain evidence="2">CBS 109.77</strain>
    </source>
</reference>
<organism evidence="2 3">
    <name type="scientific">Melanomma pulvis-pyrius CBS 109.77</name>
    <dbReference type="NCBI Taxonomy" id="1314802"/>
    <lineage>
        <taxon>Eukaryota</taxon>
        <taxon>Fungi</taxon>
        <taxon>Dikarya</taxon>
        <taxon>Ascomycota</taxon>
        <taxon>Pezizomycotina</taxon>
        <taxon>Dothideomycetes</taxon>
        <taxon>Pleosporomycetidae</taxon>
        <taxon>Pleosporales</taxon>
        <taxon>Melanommataceae</taxon>
        <taxon>Melanomma</taxon>
    </lineage>
</organism>
<evidence type="ECO:0000313" key="3">
    <source>
        <dbReference type="Proteomes" id="UP000799757"/>
    </source>
</evidence>
<dbReference type="OrthoDB" id="6921389at2759"/>
<dbReference type="InterPro" id="IPR008949">
    <property type="entry name" value="Isoprenoid_synthase_dom_sf"/>
</dbReference>